<accession>A0AA35ZE96</accession>
<sequence length="175" mass="18790">MPMMLLQQTTTPIPKIIVGETSQAAGSTIISAPICGLQQPVDKGQTSSAAVSTQSTPMQAPLLTVIPSNTTLPTVEDVNATPSFFQQPPPNQMVGTQSVVFQTPPPPNQMAGTQPTVFQTPPLSQTHIFAWIPTDIVGVDRKVIELKLMIKPGSKETKQEKMVHGGDRQEQGNQH</sequence>
<evidence type="ECO:0000256" key="1">
    <source>
        <dbReference type="SAM" id="MobiDB-lite"/>
    </source>
</evidence>
<proteinExistence type="predicted"/>
<dbReference type="EMBL" id="OX465082">
    <property type="protein sequence ID" value="CAI9290990.1"/>
    <property type="molecule type" value="Genomic_DNA"/>
</dbReference>
<keyword evidence="3" id="KW-1185">Reference proteome</keyword>
<evidence type="ECO:0000313" key="2">
    <source>
        <dbReference type="EMBL" id="CAI9290990.1"/>
    </source>
</evidence>
<gene>
    <name evidence="2" type="ORF">LSALG_LOCUS30157</name>
</gene>
<reference evidence="2" key="1">
    <citation type="submission" date="2023-04" db="EMBL/GenBank/DDBJ databases">
        <authorList>
            <person name="Vijverberg K."/>
            <person name="Xiong W."/>
            <person name="Schranz E."/>
        </authorList>
    </citation>
    <scope>NUCLEOTIDE SEQUENCE</scope>
</reference>
<dbReference type="AlphaFoldDB" id="A0AA35ZE96"/>
<dbReference type="Proteomes" id="UP001177003">
    <property type="component" value="Chromosome 6"/>
</dbReference>
<evidence type="ECO:0000313" key="3">
    <source>
        <dbReference type="Proteomes" id="UP001177003"/>
    </source>
</evidence>
<organism evidence="2 3">
    <name type="scientific">Lactuca saligna</name>
    <name type="common">Willowleaf lettuce</name>
    <dbReference type="NCBI Taxonomy" id="75948"/>
    <lineage>
        <taxon>Eukaryota</taxon>
        <taxon>Viridiplantae</taxon>
        <taxon>Streptophyta</taxon>
        <taxon>Embryophyta</taxon>
        <taxon>Tracheophyta</taxon>
        <taxon>Spermatophyta</taxon>
        <taxon>Magnoliopsida</taxon>
        <taxon>eudicotyledons</taxon>
        <taxon>Gunneridae</taxon>
        <taxon>Pentapetalae</taxon>
        <taxon>asterids</taxon>
        <taxon>campanulids</taxon>
        <taxon>Asterales</taxon>
        <taxon>Asteraceae</taxon>
        <taxon>Cichorioideae</taxon>
        <taxon>Cichorieae</taxon>
        <taxon>Lactucinae</taxon>
        <taxon>Lactuca</taxon>
    </lineage>
</organism>
<protein>
    <submittedName>
        <fullName evidence="2">Uncharacterized protein</fullName>
    </submittedName>
</protein>
<feature type="region of interest" description="Disordered" evidence="1">
    <location>
        <begin position="154"/>
        <end position="175"/>
    </location>
</feature>
<name>A0AA35ZE96_LACSI</name>